<dbReference type="Pfam" id="PF00672">
    <property type="entry name" value="HAMP"/>
    <property type="match status" value="1"/>
</dbReference>
<dbReference type="InterPro" id="IPR004089">
    <property type="entry name" value="MCPsignal_dom"/>
</dbReference>
<feature type="domain" description="HAMP" evidence="8">
    <location>
        <begin position="228"/>
        <end position="280"/>
    </location>
</feature>
<dbReference type="SMART" id="SM00283">
    <property type="entry name" value="MA"/>
    <property type="match status" value="1"/>
</dbReference>
<evidence type="ECO:0000256" key="1">
    <source>
        <dbReference type="ARBA" id="ARBA00022692"/>
    </source>
</evidence>
<evidence type="ECO:0000256" key="6">
    <source>
        <dbReference type="SAM" id="Phobius"/>
    </source>
</evidence>
<dbReference type="SMART" id="SM00304">
    <property type="entry name" value="HAMP"/>
    <property type="match status" value="2"/>
</dbReference>
<keyword evidence="6" id="KW-0472">Membrane</keyword>
<dbReference type="RefSeq" id="WP_203741291.1">
    <property type="nucleotide sequence ID" value="NZ_BAAAUC010000018.1"/>
</dbReference>
<dbReference type="InterPro" id="IPR003660">
    <property type="entry name" value="HAMP_dom"/>
</dbReference>
<evidence type="ECO:0000256" key="2">
    <source>
        <dbReference type="ARBA" id="ARBA00022989"/>
    </source>
</evidence>
<dbReference type="PANTHER" id="PTHR32089">
    <property type="entry name" value="METHYL-ACCEPTING CHEMOTAXIS PROTEIN MCPB"/>
    <property type="match status" value="1"/>
</dbReference>
<protein>
    <recommendedName>
        <fullName evidence="11">Methyl-accepting chemotaxis protein</fullName>
    </recommendedName>
</protein>
<dbReference type="GO" id="GO:0006935">
    <property type="term" value="P:chemotaxis"/>
    <property type="evidence" value="ECO:0007669"/>
    <property type="project" value="InterPro"/>
</dbReference>
<dbReference type="PRINTS" id="PR00260">
    <property type="entry name" value="CHEMTRNSDUCR"/>
</dbReference>
<keyword evidence="2 6" id="KW-1133">Transmembrane helix</keyword>
<dbReference type="PANTHER" id="PTHR32089:SF112">
    <property type="entry name" value="LYSOZYME-LIKE PROTEIN-RELATED"/>
    <property type="match status" value="1"/>
</dbReference>
<evidence type="ECO:0000313" key="10">
    <source>
        <dbReference type="Proteomes" id="UP000619479"/>
    </source>
</evidence>
<dbReference type="Pfam" id="PF12729">
    <property type="entry name" value="4HB_MCP_1"/>
    <property type="match status" value="1"/>
</dbReference>
<dbReference type="EMBL" id="BOMH01000024">
    <property type="protein sequence ID" value="GID65325.1"/>
    <property type="molecule type" value="Genomic_DNA"/>
</dbReference>
<dbReference type="InterPro" id="IPR024478">
    <property type="entry name" value="HlyB_4HB_MCP"/>
</dbReference>
<name>A0A919IFZ7_9ACTN</name>
<dbReference type="CDD" id="cd06225">
    <property type="entry name" value="HAMP"/>
    <property type="match status" value="1"/>
</dbReference>
<dbReference type="Pfam" id="PF00015">
    <property type="entry name" value="MCPsignal"/>
    <property type="match status" value="1"/>
</dbReference>
<evidence type="ECO:0000259" key="7">
    <source>
        <dbReference type="PROSITE" id="PS50111"/>
    </source>
</evidence>
<proteinExistence type="inferred from homology"/>
<evidence type="ECO:0000256" key="5">
    <source>
        <dbReference type="PROSITE-ProRule" id="PRU00284"/>
    </source>
</evidence>
<organism evidence="9 10">
    <name type="scientific">Actinoplanes cyaneus</name>
    <dbReference type="NCBI Taxonomy" id="52696"/>
    <lineage>
        <taxon>Bacteria</taxon>
        <taxon>Bacillati</taxon>
        <taxon>Actinomycetota</taxon>
        <taxon>Actinomycetes</taxon>
        <taxon>Micromonosporales</taxon>
        <taxon>Micromonosporaceae</taxon>
        <taxon>Actinoplanes</taxon>
    </lineage>
</organism>
<keyword evidence="3 5" id="KW-0807">Transducer</keyword>
<keyword evidence="1 6" id="KW-0812">Transmembrane</keyword>
<feature type="domain" description="Methyl-accepting transducer" evidence="7">
    <location>
        <begin position="285"/>
        <end position="531"/>
    </location>
</feature>
<dbReference type="SUPFAM" id="SSF58104">
    <property type="entry name" value="Methyl-accepting chemotaxis protein (MCP) signaling domain"/>
    <property type="match status" value="1"/>
</dbReference>
<evidence type="ECO:0000256" key="3">
    <source>
        <dbReference type="ARBA" id="ARBA00023224"/>
    </source>
</evidence>
<dbReference type="GO" id="GO:0004888">
    <property type="term" value="F:transmembrane signaling receptor activity"/>
    <property type="evidence" value="ECO:0007669"/>
    <property type="project" value="InterPro"/>
</dbReference>
<dbReference type="AlphaFoldDB" id="A0A919IFZ7"/>
<sequence length="543" mass="55885">MALSPAAEPRRTGVLSFFSDLRVGLKISFALLVALLAGVAVAAAGLVGLSKADQNARAIYEENLQPSQMLAVAQGAFDDELFSLARMVIAPADADTEKFRQEALEAHDATLQGIKSYADLGVTAEQQTAVTAITDGLAKLADIRDTQLLAAARTSNNAVYAAAYDKNADPIADAVNTGFDTLSAFEADSAGAAARENTDSYHHSRTLMFLILAVGFLVAGLLGWVTVRRITRPLSAVNDTLARVAAGDLTGSVAVQSRDEVGAMAVALNRATTNMRGTVEALGTASDSLAAAAEQLATTSGQIAENAGRASAQASAVAVSAEDVRRNVDTVSAGSEEMGASIREIAQNANQAAEVAGQAVTMAETTNERVTRLGASSAEIGDVIRLITSIAEQTNLLALNATIEAARAGDLGKGFAVVASEVKDLAQETAKATEDIGTRVAAIQADTGTAITAIAEISEIIARISDYQTTIAAAVEEQTATTGEMNRGVSEAAGGVSEIADGIESLADATRLTNENVAEAQRAAAELAQMSGDLRAMVGTFHV</sequence>
<evidence type="ECO:0000256" key="4">
    <source>
        <dbReference type="ARBA" id="ARBA00029447"/>
    </source>
</evidence>
<dbReference type="Gene3D" id="1.10.287.950">
    <property type="entry name" value="Methyl-accepting chemotaxis protein"/>
    <property type="match status" value="1"/>
</dbReference>
<feature type="transmembrane region" description="Helical" evidence="6">
    <location>
        <begin position="207"/>
        <end position="227"/>
    </location>
</feature>
<dbReference type="Proteomes" id="UP000619479">
    <property type="component" value="Unassembled WGS sequence"/>
</dbReference>
<dbReference type="InterPro" id="IPR004090">
    <property type="entry name" value="Chemotax_Me-accpt_rcpt"/>
</dbReference>
<feature type="transmembrane region" description="Helical" evidence="6">
    <location>
        <begin position="27"/>
        <end position="49"/>
    </location>
</feature>
<evidence type="ECO:0000313" key="9">
    <source>
        <dbReference type="EMBL" id="GID65325.1"/>
    </source>
</evidence>
<comment type="caution">
    <text evidence="9">The sequence shown here is derived from an EMBL/GenBank/DDBJ whole genome shotgun (WGS) entry which is preliminary data.</text>
</comment>
<evidence type="ECO:0000259" key="8">
    <source>
        <dbReference type="PROSITE" id="PS50885"/>
    </source>
</evidence>
<keyword evidence="10" id="KW-1185">Reference proteome</keyword>
<evidence type="ECO:0008006" key="11">
    <source>
        <dbReference type="Google" id="ProtNLM"/>
    </source>
</evidence>
<reference evidence="9" key="1">
    <citation type="submission" date="2021-01" db="EMBL/GenBank/DDBJ databases">
        <title>Whole genome shotgun sequence of Actinoplanes cyaneus NBRC 14990.</title>
        <authorList>
            <person name="Komaki H."/>
            <person name="Tamura T."/>
        </authorList>
    </citation>
    <scope>NUCLEOTIDE SEQUENCE</scope>
    <source>
        <strain evidence="9">NBRC 14990</strain>
    </source>
</reference>
<dbReference type="GO" id="GO:0007165">
    <property type="term" value="P:signal transduction"/>
    <property type="evidence" value="ECO:0007669"/>
    <property type="project" value="UniProtKB-KW"/>
</dbReference>
<accession>A0A919IFZ7</accession>
<comment type="similarity">
    <text evidence="4">Belongs to the methyl-accepting chemotaxis (MCP) protein family.</text>
</comment>
<dbReference type="GO" id="GO:0016020">
    <property type="term" value="C:membrane"/>
    <property type="evidence" value="ECO:0007669"/>
    <property type="project" value="InterPro"/>
</dbReference>
<gene>
    <name evidence="9" type="ORF">Acy02nite_32060</name>
</gene>
<dbReference type="PROSITE" id="PS50111">
    <property type="entry name" value="CHEMOTAXIS_TRANSDUC_2"/>
    <property type="match status" value="1"/>
</dbReference>
<dbReference type="PROSITE" id="PS50885">
    <property type="entry name" value="HAMP"/>
    <property type="match status" value="1"/>
</dbReference>